<reference evidence="1" key="1">
    <citation type="journal article" date="2018" name="J. Virol.">
        <title>A novel Sulfolobus virus with an exceptional capsid architecture.</title>
        <authorList>
            <person name="Wang H."/>
            <person name="Guo Z."/>
            <person name="Feng H."/>
            <person name="Chen Y."/>
            <person name="Hernandez W."/>
            <person name="Dai X."/>
            <person name="Zhang Z."/>
            <person name="Zheng X."/>
            <person name="Lopez M.M."/>
            <person name="Fu Y."/>
            <person name="Zhang C."/>
            <person name="Zhu P."/>
            <person name="Huang L."/>
        </authorList>
    </citation>
    <scope>NUCLEOTIDE SEQUENCE [LARGE SCALE GENOMIC DNA]</scope>
    <source>
        <strain evidence="1">CR_L</strain>
    </source>
</reference>
<dbReference type="KEGG" id="vg:40236068"/>
<accession>A0A2H4RBP0</accession>
<dbReference type="Proteomes" id="UP000242614">
    <property type="component" value="Segment"/>
</dbReference>
<keyword evidence="2" id="KW-1185">Reference proteome</keyword>
<name>A0A2H4RBP0_9VIRU</name>
<dbReference type="EMBL" id="MF144115">
    <property type="protein sequence ID" value="ATY46492.1"/>
    <property type="molecule type" value="Genomic_DNA"/>
</dbReference>
<dbReference type="GeneID" id="40236068"/>
<organism evidence="1">
    <name type="scientific">Sulfolobus ellipsoid virus 1</name>
    <dbReference type="NCBI Taxonomy" id="2056194"/>
    <lineage>
        <taxon>Viruses</taxon>
        <taxon>Viruses incertae sedis</taxon>
        <taxon>Ovaliviridae</taxon>
        <taxon>Alphaovalivirus</taxon>
        <taxon>Alphaovalivirus fumarolicaense</taxon>
    </lineage>
</organism>
<evidence type="ECO:0000313" key="2">
    <source>
        <dbReference type="Proteomes" id="UP000242614"/>
    </source>
</evidence>
<proteinExistence type="predicted"/>
<dbReference type="RefSeq" id="YP_009639279.1">
    <property type="nucleotide sequence ID" value="NC_042347.1"/>
</dbReference>
<protein>
    <submittedName>
        <fullName evidence="1">Uncharacterized protein</fullName>
    </submittedName>
</protein>
<evidence type="ECO:0000313" key="1">
    <source>
        <dbReference type="EMBL" id="ATY46492.1"/>
    </source>
</evidence>
<sequence length="153" mass="18144">MDLSKINVRKDIDTKELMYIHSQILSYFDYWKTIIDKIPDTKPIVKSKAFKDLIDRLIDYTSDFYDHYTETLKVEQSYLDEQGKLLTSILVNYLPPYIGDPIAVFERQRQMERPTTLYDAISEMIVRLLRLNISPDTVRSLLENLFKKQGEQK</sequence>